<feature type="domain" description="CCHC-type" evidence="3">
    <location>
        <begin position="146"/>
        <end position="161"/>
    </location>
</feature>
<gene>
    <name evidence="4" type="ORF">Tco_0750445</name>
</gene>
<protein>
    <submittedName>
        <fullName evidence="4">Reverse transcriptase domain-containing protein</fullName>
    </submittedName>
</protein>
<dbReference type="Pfam" id="PF08284">
    <property type="entry name" value="RVP_2"/>
    <property type="match status" value="1"/>
</dbReference>
<dbReference type="InterPro" id="IPR036875">
    <property type="entry name" value="Znf_CCHC_sf"/>
</dbReference>
<feature type="compositionally biased region" description="Polar residues" evidence="2">
    <location>
        <begin position="101"/>
        <end position="118"/>
    </location>
</feature>
<dbReference type="InterPro" id="IPR021109">
    <property type="entry name" value="Peptidase_aspartic_dom_sf"/>
</dbReference>
<proteinExistence type="predicted"/>
<dbReference type="SMART" id="SM00343">
    <property type="entry name" value="ZnF_C2HC"/>
    <property type="match status" value="1"/>
</dbReference>
<keyword evidence="1" id="KW-0863">Zinc-finger</keyword>
<feature type="compositionally biased region" description="Basic and acidic residues" evidence="2">
    <location>
        <begin position="27"/>
        <end position="42"/>
    </location>
</feature>
<evidence type="ECO:0000256" key="2">
    <source>
        <dbReference type="SAM" id="MobiDB-lite"/>
    </source>
</evidence>
<dbReference type="PROSITE" id="PS50158">
    <property type="entry name" value="ZF_CCHC"/>
    <property type="match status" value="1"/>
</dbReference>
<keyword evidence="1" id="KW-0479">Metal-binding</keyword>
<reference evidence="4" key="1">
    <citation type="journal article" date="2022" name="Int. J. Mol. Sci.">
        <title>Draft Genome of Tanacetum Coccineum: Genomic Comparison of Closely Related Tanacetum-Family Plants.</title>
        <authorList>
            <person name="Yamashiro T."/>
            <person name="Shiraishi A."/>
            <person name="Nakayama K."/>
            <person name="Satake H."/>
        </authorList>
    </citation>
    <scope>NUCLEOTIDE SEQUENCE</scope>
</reference>
<feature type="region of interest" description="Disordered" evidence="2">
    <location>
        <begin position="158"/>
        <end position="177"/>
    </location>
</feature>
<dbReference type="PANTHER" id="PTHR15503">
    <property type="entry name" value="LDOC1 RELATED"/>
    <property type="match status" value="1"/>
</dbReference>
<keyword evidence="4" id="KW-0695">RNA-directed DNA polymerase</keyword>
<comment type="caution">
    <text evidence="4">The sequence shown here is derived from an EMBL/GenBank/DDBJ whole genome shotgun (WGS) entry which is preliminary data.</text>
</comment>
<dbReference type="GO" id="GO:0003964">
    <property type="term" value="F:RNA-directed DNA polymerase activity"/>
    <property type="evidence" value="ECO:0007669"/>
    <property type="project" value="UniProtKB-KW"/>
</dbReference>
<dbReference type="PANTHER" id="PTHR15503:SF45">
    <property type="entry name" value="RNA-DIRECTED DNA POLYMERASE HOMOLOG"/>
    <property type="match status" value="1"/>
</dbReference>
<reference evidence="4" key="2">
    <citation type="submission" date="2022-01" db="EMBL/GenBank/DDBJ databases">
        <authorList>
            <person name="Yamashiro T."/>
            <person name="Shiraishi A."/>
            <person name="Satake H."/>
            <person name="Nakayama K."/>
        </authorList>
    </citation>
    <scope>NUCLEOTIDE SEQUENCE</scope>
</reference>
<evidence type="ECO:0000313" key="4">
    <source>
        <dbReference type="EMBL" id="GJS83904.1"/>
    </source>
</evidence>
<keyword evidence="1" id="KW-0862">Zinc</keyword>
<accession>A0ABQ4Z1A5</accession>
<keyword evidence="4" id="KW-0808">Transferase</keyword>
<evidence type="ECO:0000313" key="5">
    <source>
        <dbReference type="Proteomes" id="UP001151760"/>
    </source>
</evidence>
<evidence type="ECO:0000256" key="1">
    <source>
        <dbReference type="PROSITE-ProRule" id="PRU00047"/>
    </source>
</evidence>
<keyword evidence="4" id="KW-0548">Nucleotidyltransferase</keyword>
<feature type="compositionally biased region" description="Low complexity" evidence="2">
    <location>
        <begin position="76"/>
        <end position="92"/>
    </location>
</feature>
<dbReference type="InterPro" id="IPR001878">
    <property type="entry name" value="Znf_CCHC"/>
</dbReference>
<evidence type="ECO:0000259" key="3">
    <source>
        <dbReference type="PROSITE" id="PS50158"/>
    </source>
</evidence>
<dbReference type="SUPFAM" id="SSF57756">
    <property type="entry name" value="Retrovirus zinc finger-like domains"/>
    <property type="match status" value="1"/>
</dbReference>
<feature type="region of interest" description="Disordered" evidence="2">
    <location>
        <begin position="27"/>
        <end position="124"/>
    </location>
</feature>
<keyword evidence="5" id="KW-1185">Reference proteome</keyword>
<dbReference type="Gene3D" id="4.10.60.10">
    <property type="entry name" value="Zinc finger, CCHC-type"/>
    <property type="match status" value="1"/>
</dbReference>
<dbReference type="InterPro" id="IPR001969">
    <property type="entry name" value="Aspartic_peptidase_AS"/>
</dbReference>
<dbReference type="InterPro" id="IPR032567">
    <property type="entry name" value="RTL1-rel"/>
</dbReference>
<dbReference type="Proteomes" id="UP001151760">
    <property type="component" value="Unassembled WGS sequence"/>
</dbReference>
<dbReference type="Gene3D" id="2.40.70.10">
    <property type="entry name" value="Acid Proteases"/>
    <property type="match status" value="1"/>
</dbReference>
<dbReference type="CDD" id="cd00303">
    <property type="entry name" value="retropepsin_like"/>
    <property type="match status" value="1"/>
</dbReference>
<organism evidence="4 5">
    <name type="scientific">Tanacetum coccineum</name>
    <dbReference type="NCBI Taxonomy" id="301880"/>
    <lineage>
        <taxon>Eukaryota</taxon>
        <taxon>Viridiplantae</taxon>
        <taxon>Streptophyta</taxon>
        <taxon>Embryophyta</taxon>
        <taxon>Tracheophyta</taxon>
        <taxon>Spermatophyta</taxon>
        <taxon>Magnoliopsida</taxon>
        <taxon>eudicotyledons</taxon>
        <taxon>Gunneridae</taxon>
        <taxon>Pentapetalae</taxon>
        <taxon>asterids</taxon>
        <taxon>campanulids</taxon>
        <taxon>Asterales</taxon>
        <taxon>Asteraceae</taxon>
        <taxon>Asteroideae</taxon>
        <taxon>Anthemideae</taxon>
        <taxon>Anthemidinae</taxon>
        <taxon>Tanacetum</taxon>
    </lineage>
</organism>
<sequence>MDFIILICIGSNSFKAVAAAVYGCYDRSERSDKRHKSGDRYHPYSQQGSHRSHGQSDDRQKNDRQGSDRQGGGGNYRNNNNNNYSRDNNRNSGARHDQRNRGQQSHRTTNSGSQQSRVPSEGYTHPVCTTCGRRHPGECRRAAGTCFKCGQAGHLQRDCKKNTGASSSGHADKKPDASGRVFALTQDQAANTSGTITGALFIFGRAVFVLFDTGATHSVISTKFASCFTMTPILLDHVLCISTPMKDSARITHVYRDLPLQFDDKIRSVNALLIRSDYTLKYI</sequence>
<name>A0ABQ4Z1A5_9ASTR</name>
<dbReference type="PROSITE" id="PS00141">
    <property type="entry name" value="ASP_PROTEASE"/>
    <property type="match status" value="1"/>
</dbReference>
<dbReference type="EMBL" id="BQNB010010935">
    <property type="protein sequence ID" value="GJS83904.1"/>
    <property type="molecule type" value="Genomic_DNA"/>
</dbReference>
<feature type="compositionally biased region" description="Basic and acidic residues" evidence="2">
    <location>
        <begin position="54"/>
        <end position="67"/>
    </location>
</feature>
<dbReference type="Pfam" id="PF00098">
    <property type="entry name" value="zf-CCHC"/>
    <property type="match status" value="1"/>
</dbReference>